<dbReference type="InterPro" id="IPR038729">
    <property type="entry name" value="Rad50/SbcC_AAA"/>
</dbReference>
<keyword evidence="2" id="KW-0067">ATP-binding</keyword>
<dbReference type="SUPFAM" id="SSF52540">
    <property type="entry name" value="P-loop containing nucleoside triphosphate hydrolases"/>
    <property type="match status" value="1"/>
</dbReference>
<dbReference type="eggNOG" id="COG1106">
    <property type="taxonomic scope" value="Bacteria"/>
</dbReference>
<dbReference type="InterPro" id="IPR051396">
    <property type="entry name" value="Bact_Antivir_Def_Nuclease"/>
</dbReference>
<organism evidence="4 5">
    <name type="scientific">Sulfitobacter donghicola DSW-25 = KCTC 12864 = JCM 14565</name>
    <dbReference type="NCBI Taxonomy" id="1300350"/>
    <lineage>
        <taxon>Bacteria</taxon>
        <taxon>Pseudomonadati</taxon>
        <taxon>Pseudomonadota</taxon>
        <taxon>Alphaproteobacteria</taxon>
        <taxon>Rhodobacterales</taxon>
        <taxon>Roseobacteraceae</taxon>
        <taxon>Sulfitobacter</taxon>
    </lineage>
</organism>
<comment type="caution">
    <text evidence="4">The sequence shown here is derived from an EMBL/GenBank/DDBJ whole genome shotgun (WGS) entry which is preliminary data.</text>
</comment>
<reference evidence="4 5" key="1">
    <citation type="submission" date="2014-01" db="EMBL/GenBank/DDBJ databases">
        <title>Sulfitobacter donghicola JCM 14565 Genome Sequencing.</title>
        <authorList>
            <person name="Lai Q."/>
            <person name="Hong Z."/>
        </authorList>
    </citation>
    <scope>NUCLEOTIDE SEQUENCE [LARGE SCALE GENOMIC DNA]</scope>
    <source>
        <strain evidence="4 5">JCM 14565</strain>
    </source>
</reference>
<dbReference type="Proteomes" id="UP000027734">
    <property type="component" value="Unassembled WGS sequence"/>
</dbReference>
<dbReference type="GO" id="GO:0005524">
    <property type="term" value="F:ATP binding"/>
    <property type="evidence" value="ECO:0007669"/>
    <property type="project" value="UniProtKB-KW"/>
</dbReference>
<dbReference type="InterPro" id="IPR027417">
    <property type="entry name" value="P-loop_NTPase"/>
</dbReference>
<dbReference type="PROSITE" id="PS50893">
    <property type="entry name" value="ABC_TRANSPORTER_2"/>
    <property type="match status" value="1"/>
</dbReference>
<dbReference type="Pfam" id="PF13476">
    <property type="entry name" value="AAA_23"/>
    <property type="match status" value="1"/>
</dbReference>
<dbReference type="SMART" id="SM00382">
    <property type="entry name" value="AAA"/>
    <property type="match status" value="1"/>
</dbReference>
<evidence type="ECO:0000313" key="5">
    <source>
        <dbReference type="Proteomes" id="UP000027734"/>
    </source>
</evidence>
<evidence type="ECO:0000256" key="1">
    <source>
        <dbReference type="ARBA" id="ARBA00022741"/>
    </source>
</evidence>
<feature type="domain" description="ABC transporter" evidence="3">
    <location>
        <begin position="98"/>
        <end position="460"/>
    </location>
</feature>
<dbReference type="EMBL" id="JAMC01000004">
    <property type="protein sequence ID" value="KEJ89001.1"/>
    <property type="molecule type" value="Genomic_DNA"/>
</dbReference>
<dbReference type="PANTHER" id="PTHR43581">
    <property type="entry name" value="ATP/GTP PHOSPHATASE"/>
    <property type="match status" value="1"/>
</dbReference>
<dbReference type="STRING" id="1300350.Z948_1158"/>
<dbReference type="CDD" id="cd00267">
    <property type="entry name" value="ABC_ATPase"/>
    <property type="match status" value="1"/>
</dbReference>
<evidence type="ECO:0000313" key="4">
    <source>
        <dbReference type="EMBL" id="KEJ89001.1"/>
    </source>
</evidence>
<dbReference type="RefSeq" id="WP_025058593.1">
    <property type="nucleotide sequence ID" value="NZ_JAMC01000004.1"/>
</dbReference>
<evidence type="ECO:0000259" key="3">
    <source>
        <dbReference type="PROSITE" id="PS50893"/>
    </source>
</evidence>
<accession>A0A073IHL8</accession>
<dbReference type="OrthoDB" id="9816534at2"/>
<evidence type="ECO:0000256" key="2">
    <source>
        <dbReference type="ARBA" id="ARBA00022840"/>
    </source>
</evidence>
<dbReference type="Gene3D" id="3.40.50.300">
    <property type="entry name" value="P-loop containing nucleotide triphosphate hydrolases"/>
    <property type="match status" value="1"/>
</dbReference>
<proteinExistence type="predicted"/>
<dbReference type="InterPro" id="IPR003593">
    <property type="entry name" value="AAA+_ATPase"/>
</dbReference>
<dbReference type="AlphaFoldDB" id="A0A073IHL8"/>
<dbReference type="Pfam" id="PF13304">
    <property type="entry name" value="AAA_21"/>
    <property type="match status" value="1"/>
</dbReference>
<dbReference type="InterPro" id="IPR003439">
    <property type="entry name" value="ABC_transporter-like_ATP-bd"/>
</dbReference>
<keyword evidence="5" id="KW-1185">Reference proteome</keyword>
<sequence length="674" mass="74706">MDQSDIEADGQIHAIAAEWGVNPDHLNDVTWELEEIEGNDGEVYGFLVRFDEGSDAEILKQIGLLNGVLTREVSLNAFDELDFDEPEIDTTIEEISGARLVDSRSTRAKRWTPLTGIHVRNFKAAKEAEIPLGNVTILVGPNGSGKSSVLQAIHWAARAASYVLPKNQKEMISFERLDYIPSSDPLKTLHNGELKTGSKSDAVEVYFKHVSDQDEKIQTTVRIRAARNKGGITAYMEGGSAVTPYKQRYQFITAYIPGLAGLSERETILAQPTLRRQASSGDAGGVLRNILYNLSTDSSDDTDPGEGQIRLKALNRLIKRVHPNSSIDVSFDEREDFHISASITDIQNGNARPLETAATGILQVVQIFAYLILFKPRLMLIDEPDAHLHPDKQERLIEALELASKELETQIILTTHSPNIVRAASLVSKLVWMRDGVVQTDDDEAIRRLLGWGGLDKSVLFFVEDEDDRPLRAILRQWPSLSAQVSVCRCFGIDNLPRDKFLEGLLVDGELKVKAAIHRDGDFMTDEEAAKWRDSFSTEGVYPWVTAGSDLEGYFCSAKYLAALYKVSEADAEEWRREAAATIGKARDHFLEKRKKIVYALWPDGGSPDAVGLWDAAGGKSPTTVKGKKLHKALKQIVKTAGENDRLLDEFAIPEGFVVAEDLKIIIESALTVD</sequence>
<dbReference type="GO" id="GO:0016887">
    <property type="term" value="F:ATP hydrolysis activity"/>
    <property type="evidence" value="ECO:0007669"/>
    <property type="project" value="InterPro"/>
</dbReference>
<keyword evidence="1" id="KW-0547">Nucleotide-binding</keyword>
<protein>
    <submittedName>
        <fullName evidence="4">Recombinase RecF</fullName>
    </submittedName>
</protein>
<gene>
    <name evidence="4" type="ORF">DSW25_12220</name>
</gene>
<dbReference type="GO" id="GO:0006302">
    <property type="term" value="P:double-strand break repair"/>
    <property type="evidence" value="ECO:0007669"/>
    <property type="project" value="InterPro"/>
</dbReference>
<dbReference type="PANTHER" id="PTHR43581:SF2">
    <property type="entry name" value="EXCINUCLEASE ATPASE SUBUNIT"/>
    <property type="match status" value="1"/>
</dbReference>
<dbReference type="InterPro" id="IPR003959">
    <property type="entry name" value="ATPase_AAA_core"/>
</dbReference>
<name>A0A073IHL8_9RHOB</name>